<proteinExistence type="predicted"/>
<dbReference type="RefSeq" id="WP_154615962.1">
    <property type="nucleotide sequence ID" value="NZ_CP053660.1"/>
</dbReference>
<dbReference type="EMBL" id="WLCI01000015">
    <property type="protein sequence ID" value="MTB96202.1"/>
    <property type="molecule type" value="Genomic_DNA"/>
</dbReference>
<gene>
    <name evidence="2" type="ORF">GGQ22_14065</name>
</gene>
<evidence type="ECO:0000256" key="1">
    <source>
        <dbReference type="SAM" id="MobiDB-lite"/>
    </source>
</evidence>
<dbReference type="AlphaFoldDB" id="A0A6I3JDP1"/>
<reference evidence="2 3" key="1">
    <citation type="submission" date="2019-10" db="EMBL/GenBank/DDBJ databases">
        <title>Nocardioides novel species isolated from the excrement of Marmot.</title>
        <authorList>
            <person name="Zhang G."/>
        </authorList>
    </citation>
    <scope>NUCLEOTIDE SEQUENCE [LARGE SCALE GENOMIC DNA]</scope>
    <source>
        <strain evidence="3">zg-579</strain>
    </source>
</reference>
<comment type="caution">
    <text evidence="2">The sequence shown here is derived from an EMBL/GenBank/DDBJ whole genome shotgun (WGS) entry which is preliminary data.</text>
</comment>
<protein>
    <submittedName>
        <fullName evidence="2">Uncharacterized protein</fullName>
    </submittedName>
</protein>
<feature type="compositionally biased region" description="Low complexity" evidence="1">
    <location>
        <begin position="367"/>
        <end position="382"/>
    </location>
</feature>
<evidence type="ECO:0000313" key="3">
    <source>
        <dbReference type="Proteomes" id="UP000433406"/>
    </source>
</evidence>
<evidence type="ECO:0000313" key="2">
    <source>
        <dbReference type="EMBL" id="MTB96202.1"/>
    </source>
</evidence>
<feature type="region of interest" description="Disordered" evidence="1">
    <location>
        <begin position="363"/>
        <end position="390"/>
    </location>
</feature>
<accession>A0A6I3JDP1</accession>
<keyword evidence="3" id="KW-1185">Reference proteome</keyword>
<sequence>MTSGTSGERRAWGWVASLREGGTTPWAAWTGEAEARGRVLPGAQQLELLRRVNLAGRPTPELVRRVLSASAPGRGRPDLELVGAVDPGPFGPRPVDPADLPDDELVRVATSVLADDLVATALPDLPTARRPWRRRFRLVGDPWLADAARAELRRRGRAPGGRGALALVLATDLATMLTHAWAHRVLGEGAPPWRDWLGDAVARDRVPPRVDVLATLRTWEERGGRERVRLVLDPAALPRLTGTRTPLAPAPVLPADGVELARRTAPVLGLLVRPERRARVLREVLVPRLVALGGPPLVVPPEHRGWADEQAGRVHAAVLAAGYPVVGDPGQLLPREAAGALEPSEHGVLDLAVRLLLAGPAETPLGTANETATTTATTTETASDGGNEDR</sequence>
<name>A0A6I3JDP1_9ACTN</name>
<organism evidence="2 3">
    <name type="scientific">Nocardioides marmotae</name>
    <dbReference type="NCBI Taxonomy" id="2663857"/>
    <lineage>
        <taxon>Bacteria</taxon>
        <taxon>Bacillati</taxon>
        <taxon>Actinomycetota</taxon>
        <taxon>Actinomycetes</taxon>
        <taxon>Propionibacteriales</taxon>
        <taxon>Nocardioidaceae</taxon>
        <taxon>Nocardioides</taxon>
    </lineage>
</organism>
<dbReference type="Proteomes" id="UP000433406">
    <property type="component" value="Unassembled WGS sequence"/>
</dbReference>